<protein>
    <submittedName>
        <fullName evidence="1">Uncharacterized protein</fullName>
    </submittedName>
</protein>
<proteinExistence type="predicted"/>
<dbReference type="EMBL" id="MG250483">
    <property type="protein sequence ID" value="AUE22619.1"/>
    <property type="molecule type" value="Genomic_DNA"/>
</dbReference>
<accession>A0A2H4YEL9</accession>
<gene>
    <name evidence="1" type="ORF">Ah1_00078</name>
</gene>
<organism evidence="1 2">
    <name type="scientific">Aeromonas phage Ah1</name>
    <dbReference type="NCBI Taxonomy" id="2053701"/>
    <lineage>
        <taxon>Viruses</taxon>
        <taxon>Duplodnaviria</taxon>
        <taxon>Heunggongvirae</taxon>
        <taxon>Uroviricota</taxon>
        <taxon>Caudoviricetes</taxon>
        <taxon>Pantevenvirales</taxon>
        <taxon>Straboviridae</taxon>
        <taxon>Cinqassovirus</taxon>
        <taxon>Cinqassovirus ah1</taxon>
    </lineage>
</organism>
<evidence type="ECO:0000313" key="2">
    <source>
        <dbReference type="Proteomes" id="UP000240934"/>
    </source>
</evidence>
<keyword evidence="2" id="KW-1185">Reference proteome</keyword>
<dbReference type="Proteomes" id="UP000240934">
    <property type="component" value="Segment"/>
</dbReference>
<sequence>MNEKRKLVARNQWYKFLNIACETHSKPAGTKVDIDPAKFRKNIRRYTESMIGSRSFSKAHLNELFGAYIEDGQCPELMGVNVTKLGEGIVVNIVEFEFSRGSQSIVDKMIEQMKAFSPFAAKRTEYGFKMNVRIPERKIDLLQKQPKQQKPEIIAKVEKDIKEVSTDILKLQIKQIESEIRRRQSHELDVMMNDYIVERDKLVKMNIAIMKIAKEYGMDREYGERLSTHAL</sequence>
<reference evidence="1 2" key="1">
    <citation type="submission" date="2017-10" db="EMBL/GenBank/DDBJ databases">
        <title>Antibacterial composition for extension of chilled fish shelf life and decreasing of risk of food-borne infections, bacteriophage strains for its preparation.</title>
        <authorList>
            <person name="Zulkarneev E.R."/>
            <person name="Aleshkin A.V."/>
            <person name="Rubalsky O.V."/>
            <person name="Kiseleva I.A."/>
            <person name="Rubalskii E.O."/>
            <person name="Lebedev S.N."/>
        </authorList>
    </citation>
    <scope>NUCLEOTIDE SEQUENCE [LARGE SCALE GENOMIC DNA]</scope>
</reference>
<name>A0A2H4YEL9_9CAUD</name>
<evidence type="ECO:0000313" key="1">
    <source>
        <dbReference type="EMBL" id="AUE22619.1"/>
    </source>
</evidence>